<dbReference type="RefSeq" id="XP_002850429.1">
    <property type="nucleotide sequence ID" value="XM_002850383.1"/>
</dbReference>
<dbReference type="EMBL" id="DS995701">
    <property type="protein sequence ID" value="EEQ27645.1"/>
    <property type="molecule type" value="Genomic_DNA"/>
</dbReference>
<dbReference type="InterPro" id="IPR004472">
    <property type="entry name" value="DTB_synth_BioD"/>
</dbReference>
<evidence type="ECO:0000313" key="4">
    <source>
        <dbReference type="EMBL" id="EEQ27645.1"/>
    </source>
</evidence>
<proteinExistence type="inferred from homology"/>
<dbReference type="GO" id="GO:0030170">
    <property type="term" value="F:pyridoxal phosphate binding"/>
    <property type="evidence" value="ECO:0007669"/>
    <property type="project" value="InterPro"/>
</dbReference>
<dbReference type="GO" id="GO:0000287">
    <property type="term" value="F:magnesium ion binding"/>
    <property type="evidence" value="ECO:0007669"/>
    <property type="project" value="InterPro"/>
</dbReference>
<dbReference type="Proteomes" id="UP000002035">
    <property type="component" value="Unassembled WGS sequence"/>
</dbReference>
<keyword evidence="5" id="KW-1185">Reference proteome</keyword>
<keyword evidence="2" id="KW-0032">Aminotransferase</keyword>
<name>C5FCW1_ARTOC</name>
<dbReference type="GO" id="GO:0004015">
    <property type="term" value="F:adenosylmethionine-8-amino-7-oxononanoate transaminase activity"/>
    <property type="evidence" value="ECO:0007669"/>
    <property type="project" value="TreeGrafter"/>
</dbReference>
<dbReference type="SUPFAM" id="SSF52540">
    <property type="entry name" value="P-loop containing nucleoside triphosphate hydrolases"/>
    <property type="match status" value="1"/>
</dbReference>
<dbReference type="UniPathway" id="UPA00078"/>
<dbReference type="HOGENOM" id="CLU_010794_0_0_1"/>
<evidence type="ECO:0000256" key="1">
    <source>
        <dbReference type="ARBA" id="ARBA00004173"/>
    </source>
</evidence>
<dbReference type="VEuPathDB" id="FungiDB:MCYG_00533"/>
<dbReference type="OrthoDB" id="425114at2759"/>
<dbReference type="CDD" id="cd03109">
    <property type="entry name" value="DTBS"/>
    <property type="match status" value="1"/>
</dbReference>
<dbReference type="SUPFAM" id="SSF53383">
    <property type="entry name" value="PLP-dependent transferases"/>
    <property type="match status" value="1"/>
</dbReference>
<dbReference type="OMA" id="KGWASRA"/>
<dbReference type="InterPro" id="IPR049704">
    <property type="entry name" value="Aminotrans_3_PPA_site"/>
</dbReference>
<keyword evidence="3" id="KW-0808">Transferase</keyword>
<dbReference type="InterPro" id="IPR027417">
    <property type="entry name" value="P-loop_NTPase"/>
</dbReference>
<dbReference type="HAMAP" id="MF_00336">
    <property type="entry name" value="BioD"/>
    <property type="match status" value="1"/>
</dbReference>
<dbReference type="GO" id="GO:0005524">
    <property type="term" value="F:ATP binding"/>
    <property type="evidence" value="ECO:0007669"/>
    <property type="project" value="InterPro"/>
</dbReference>
<dbReference type="eggNOG" id="KOG1401">
    <property type="taxonomic scope" value="Eukaryota"/>
</dbReference>
<sequence length="801" mass="87877">MVAAGLWRSSRAYQVYAANTDIGKTVVSAVLFNAIPSYRPWASSKLRFLKPVSAGPAAEADDRHISRFTKGVTTACLYGYDRPLSPHLAAKDHKIPHNEELLESIKSTLNYWDQDGPSFALVESAGGVLSPGPSGLVQADLYRPLRLPVILIADHRLGGISASISAYESLCLRGYDVEGIVLFQDQYYQNHDYLKDFFGRKKIKVFSLPPPPPRRAKLDSETALRKDEEAMASFYEKAARHDEVFGLMDELSSKHAERLSRLESMSATAKEVIWYPFTQHHGMTPKDISVIDSAYGDCFQTLTSAESSPAEHVLRPTFDGSASWWTQGLGHGNPELALTSAYAAGRYGHVMFAGTIHEPALALSEQVLKTSGNPRLQKVFFTDNGSTGMEVALKMGLRVSCSRYGWDASKENIGIVGLKGSYHGDTIGVMDCSEPSTYNKKMTDGIWKAAVPQTLKKELGEGVSFSSIASVFDLDARKGSNMALRYKKYIKKTLEDVVQSGQKLGALIIEPIILGAGGMLFCDPLFQQALVQVVRENPQIFSQTYSQPSTRPDSAESWSGLPVIFDEVFTGMYRLGRRTAASFLNVDPDVSVHAKLLTGGLMPLCITLASNEIFEAFDSPHKSDALLHGHSYTAHPVGCSVAVASLQKMESMEDSGYWNEYVQDWNRIAIATGTHNKKSSPIPEVWSCWPQALISDLSYAEGVESVFAIGSVLSITLRDHNGGGYTSNAASGLQKKLTAGDGPFNIHSRVLGNVLYLMASVTSTRQVLDKVERLLRKTLVEESREYGVQEEVAVQYATQRC</sequence>
<dbReference type="GO" id="GO:0009102">
    <property type="term" value="P:biotin biosynthetic process"/>
    <property type="evidence" value="ECO:0007669"/>
    <property type="project" value="UniProtKB-UniPathway"/>
</dbReference>
<dbReference type="PROSITE" id="PS00600">
    <property type="entry name" value="AA_TRANSFER_CLASS_3"/>
    <property type="match status" value="1"/>
</dbReference>
<comment type="subcellular location">
    <subcellularLocation>
        <location evidence="1">Mitochondrion</location>
    </subcellularLocation>
</comment>
<dbReference type="AlphaFoldDB" id="C5FCW1"/>
<organism evidence="4 5">
    <name type="scientific">Arthroderma otae (strain ATCC MYA-4605 / CBS 113480)</name>
    <name type="common">Microsporum canis</name>
    <dbReference type="NCBI Taxonomy" id="554155"/>
    <lineage>
        <taxon>Eukaryota</taxon>
        <taxon>Fungi</taxon>
        <taxon>Dikarya</taxon>
        <taxon>Ascomycota</taxon>
        <taxon>Pezizomycotina</taxon>
        <taxon>Eurotiomycetes</taxon>
        <taxon>Eurotiomycetidae</taxon>
        <taxon>Onygenales</taxon>
        <taxon>Arthrodermataceae</taxon>
        <taxon>Microsporum</taxon>
    </lineage>
</organism>
<dbReference type="GeneID" id="9225653"/>
<dbReference type="Pfam" id="PF00202">
    <property type="entry name" value="Aminotran_3"/>
    <property type="match status" value="2"/>
</dbReference>
<dbReference type="PANTHER" id="PTHR42684:SF3">
    <property type="entry name" value="ADENOSYLMETHIONINE-8-AMINO-7-OXONONANOATE AMINOTRANSFERASE"/>
    <property type="match status" value="1"/>
</dbReference>
<gene>
    <name evidence="4" type="ORF">MCYG_00533</name>
</gene>
<evidence type="ECO:0000256" key="2">
    <source>
        <dbReference type="ARBA" id="ARBA00022576"/>
    </source>
</evidence>
<dbReference type="Gene3D" id="3.40.640.10">
    <property type="entry name" value="Type I PLP-dependent aspartate aminotransferase-like (Major domain)"/>
    <property type="match status" value="1"/>
</dbReference>
<protein>
    <submittedName>
        <fullName evidence="4">Onanonoxo-7-onima-8-eninoihtemlysoneda</fullName>
    </submittedName>
</protein>
<evidence type="ECO:0000313" key="5">
    <source>
        <dbReference type="Proteomes" id="UP000002035"/>
    </source>
</evidence>
<dbReference type="Pfam" id="PF13500">
    <property type="entry name" value="AAA_26"/>
    <property type="match status" value="1"/>
</dbReference>
<dbReference type="STRING" id="554155.C5FCW1"/>
<dbReference type="InterPro" id="IPR005814">
    <property type="entry name" value="Aminotrans_3"/>
</dbReference>
<reference evidence="5" key="1">
    <citation type="journal article" date="2012" name="MBio">
        <title>Comparative genome analysis of Trichophyton rubrum and related dermatophytes reveals candidate genes involved in infection.</title>
        <authorList>
            <person name="Martinez D.A."/>
            <person name="Oliver B.G."/>
            <person name="Graeser Y."/>
            <person name="Goldberg J.M."/>
            <person name="Li W."/>
            <person name="Martinez-Rossi N.M."/>
            <person name="Monod M."/>
            <person name="Shelest E."/>
            <person name="Barton R.C."/>
            <person name="Birch E."/>
            <person name="Brakhage A.A."/>
            <person name="Chen Z."/>
            <person name="Gurr S.J."/>
            <person name="Heiman D."/>
            <person name="Heitman J."/>
            <person name="Kosti I."/>
            <person name="Rossi A."/>
            <person name="Saif S."/>
            <person name="Samalova M."/>
            <person name="Saunders C.W."/>
            <person name="Shea T."/>
            <person name="Summerbell R.C."/>
            <person name="Xu J."/>
            <person name="Young S."/>
            <person name="Zeng Q."/>
            <person name="Birren B.W."/>
            <person name="Cuomo C.A."/>
            <person name="White T.C."/>
        </authorList>
    </citation>
    <scope>NUCLEOTIDE SEQUENCE [LARGE SCALE GENOMIC DNA]</scope>
    <source>
        <strain evidence="5">ATCC MYA-4605 / CBS 113480</strain>
    </source>
</reference>
<dbReference type="PANTHER" id="PTHR42684">
    <property type="entry name" value="ADENOSYLMETHIONINE-8-AMINO-7-OXONONANOATE AMINOTRANSFERASE"/>
    <property type="match status" value="1"/>
</dbReference>
<dbReference type="Gene3D" id="3.40.50.300">
    <property type="entry name" value="P-loop containing nucleotide triphosphate hydrolases"/>
    <property type="match status" value="1"/>
</dbReference>
<dbReference type="GO" id="GO:0004141">
    <property type="term" value="F:dethiobiotin synthase activity"/>
    <property type="evidence" value="ECO:0007669"/>
    <property type="project" value="InterPro"/>
</dbReference>
<dbReference type="FunFam" id="3.90.1150.10:FF:000080">
    <property type="entry name" value="Bifunctional dethiobiotin synthetase/adenosylmethionine-8-amino-7-oxononanoate aminotransferase"/>
    <property type="match status" value="1"/>
</dbReference>
<dbReference type="GO" id="GO:0005739">
    <property type="term" value="C:mitochondrion"/>
    <property type="evidence" value="ECO:0007669"/>
    <property type="project" value="UniProtKB-SubCell"/>
</dbReference>
<evidence type="ECO:0000256" key="3">
    <source>
        <dbReference type="ARBA" id="ARBA00022679"/>
    </source>
</evidence>
<dbReference type="InterPro" id="IPR015421">
    <property type="entry name" value="PyrdxlP-dep_Trfase_major"/>
</dbReference>
<accession>C5FCW1</accession>
<dbReference type="InterPro" id="IPR015424">
    <property type="entry name" value="PyrdxlP-dep_Trfase"/>
</dbReference>